<sequence>MRVGPGLRIGSLFPFQLGLRPVLCYIFIITGGLAKMPAQRGMVPKIMMMCGNGLMLGEGRRMFRSIGEVMVKSISLKTAGLVCVGLLCLIGSIFLVSRSGGEGAGPVASGGASEALAAQVRELDARLLKLESLLAEGAQGDPGEIATLKQQMRGLQSLVVGVAKRLERHEKRVDNPVKTKDNVVKVEKRALPARPVVSSRSSYHVVKKGETLYRISKRYHISERELIRLNGLKDKTRIYVGQRLRVK</sequence>
<dbReference type="PROSITE" id="PS51782">
    <property type="entry name" value="LYSM"/>
    <property type="match status" value="1"/>
</dbReference>
<reference evidence="3 4" key="1">
    <citation type="submission" date="2019-03" db="EMBL/GenBank/DDBJ databases">
        <authorList>
            <person name="Nijsse B."/>
        </authorList>
    </citation>
    <scope>NUCLEOTIDE SEQUENCE [LARGE SCALE GENOMIC DNA]</scope>
    <source>
        <strain evidence="3">Desulfoluna butyratoxydans MSL71</strain>
    </source>
</reference>
<evidence type="ECO:0000259" key="2">
    <source>
        <dbReference type="PROSITE" id="PS51782"/>
    </source>
</evidence>
<dbReference type="SMART" id="SM00257">
    <property type="entry name" value="LysM"/>
    <property type="match status" value="1"/>
</dbReference>
<accession>A0A4U8YV90</accession>
<dbReference type="Proteomes" id="UP000507962">
    <property type="component" value="Unassembled WGS sequence"/>
</dbReference>
<dbReference type="PANTHER" id="PTHR33734:SF22">
    <property type="entry name" value="MEMBRANE-BOUND LYTIC MUREIN TRANSGLYCOSYLASE D"/>
    <property type="match status" value="1"/>
</dbReference>
<dbReference type="InterPro" id="IPR018392">
    <property type="entry name" value="LysM"/>
</dbReference>
<feature type="transmembrane region" description="Helical" evidence="1">
    <location>
        <begin position="78"/>
        <end position="96"/>
    </location>
</feature>
<dbReference type="RefSeq" id="WP_180147020.1">
    <property type="nucleotide sequence ID" value="NZ_CAADHO010000016.1"/>
</dbReference>
<feature type="domain" description="LysM" evidence="2">
    <location>
        <begin position="202"/>
        <end position="246"/>
    </location>
</feature>
<evidence type="ECO:0000313" key="4">
    <source>
        <dbReference type="Proteomes" id="UP000507962"/>
    </source>
</evidence>
<organism evidence="3 4">
    <name type="scientific">Desulfoluna butyratoxydans</name>
    <dbReference type="NCBI Taxonomy" id="231438"/>
    <lineage>
        <taxon>Bacteria</taxon>
        <taxon>Pseudomonadati</taxon>
        <taxon>Thermodesulfobacteriota</taxon>
        <taxon>Desulfobacteria</taxon>
        <taxon>Desulfobacterales</taxon>
        <taxon>Desulfolunaceae</taxon>
        <taxon>Desulfoluna</taxon>
    </lineage>
</organism>
<dbReference type="EMBL" id="CAADHO010000016">
    <property type="protein sequence ID" value="VFQ47359.1"/>
    <property type="molecule type" value="Genomic_DNA"/>
</dbReference>
<keyword evidence="1" id="KW-1133">Transmembrane helix</keyword>
<name>A0A4U8YV90_9BACT</name>
<keyword evidence="4" id="KW-1185">Reference proteome</keyword>
<dbReference type="AlphaFoldDB" id="A0A4U8YV90"/>
<dbReference type="PANTHER" id="PTHR33734">
    <property type="entry name" value="LYSM DOMAIN-CONTAINING GPI-ANCHORED PROTEIN 2"/>
    <property type="match status" value="1"/>
</dbReference>
<dbReference type="InterPro" id="IPR036779">
    <property type="entry name" value="LysM_dom_sf"/>
</dbReference>
<protein>
    <submittedName>
        <fullName evidence="3">Lysm domain</fullName>
    </submittedName>
</protein>
<feature type="transmembrane region" description="Helical" evidence="1">
    <location>
        <begin position="12"/>
        <end position="34"/>
    </location>
</feature>
<evidence type="ECO:0000313" key="3">
    <source>
        <dbReference type="EMBL" id="VFQ47359.1"/>
    </source>
</evidence>
<dbReference type="SUPFAM" id="SSF54106">
    <property type="entry name" value="LysM domain"/>
    <property type="match status" value="1"/>
</dbReference>
<proteinExistence type="predicted"/>
<keyword evidence="1" id="KW-0812">Transmembrane</keyword>
<keyword evidence="1" id="KW-0472">Membrane</keyword>
<evidence type="ECO:0000256" key="1">
    <source>
        <dbReference type="SAM" id="Phobius"/>
    </source>
</evidence>
<dbReference type="CDD" id="cd00118">
    <property type="entry name" value="LysM"/>
    <property type="match status" value="1"/>
</dbReference>
<dbReference type="Gene3D" id="3.10.350.10">
    <property type="entry name" value="LysM domain"/>
    <property type="match status" value="1"/>
</dbReference>
<gene>
    <name evidence="3" type="ORF">MSL71_50580</name>
</gene>
<dbReference type="Pfam" id="PF01476">
    <property type="entry name" value="LysM"/>
    <property type="match status" value="1"/>
</dbReference>
<dbReference type="GO" id="GO:0008932">
    <property type="term" value="F:lytic endotransglycosylase activity"/>
    <property type="evidence" value="ECO:0007669"/>
    <property type="project" value="TreeGrafter"/>
</dbReference>